<sequence length="321" mass="35803">MTEADSTHVNAAELLALSLRHLDDADSRRPFIEIPTLDDSTPLPFRPFPALAIAMAGHVLSAWEVRRFQVERARRGERIRFFTAAGGEPRRVFRACTVFDPELGTQRVVELCGHSFCSNKAPAAPGSRCAEHLGDPVPDSCGPYYWLHMAGEAARSVEYGRGGLTEAEALAVHAARAGVPMAEVGRASGIPRWTVHALSGGSARVPEDVDSSDDPACWPLVLTPVRDITVADVRRVYDFMGGDFAKPAPDRVLARRDRWYEYEPLRKNGPFLVHAEDEHGFTLEWWQMQDHLPEHLLARCGDERRRRDMYEPPGECGDCDY</sequence>
<dbReference type="RefSeq" id="WP_327165012.1">
    <property type="nucleotide sequence ID" value="NZ_CP108062.1"/>
</dbReference>
<proteinExistence type="predicted"/>
<evidence type="ECO:0000313" key="1">
    <source>
        <dbReference type="EMBL" id="WTR69264.1"/>
    </source>
</evidence>
<organism evidence="1 2">
    <name type="scientific">Streptomyces zaomyceticus</name>
    <dbReference type="NCBI Taxonomy" id="68286"/>
    <lineage>
        <taxon>Bacteria</taxon>
        <taxon>Bacillati</taxon>
        <taxon>Actinomycetota</taxon>
        <taxon>Actinomycetes</taxon>
        <taxon>Kitasatosporales</taxon>
        <taxon>Streptomycetaceae</taxon>
        <taxon>Streptomyces</taxon>
    </lineage>
</organism>
<dbReference type="EMBL" id="CP108188">
    <property type="protein sequence ID" value="WTR69264.1"/>
    <property type="molecule type" value="Genomic_DNA"/>
</dbReference>
<dbReference type="Proteomes" id="UP001622594">
    <property type="component" value="Chromosome"/>
</dbReference>
<protein>
    <submittedName>
        <fullName evidence="1">Uncharacterized protein</fullName>
    </submittedName>
</protein>
<keyword evidence="2" id="KW-1185">Reference proteome</keyword>
<reference evidence="1 2" key="1">
    <citation type="submission" date="2022-10" db="EMBL/GenBank/DDBJ databases">
        <title>The complete genomes of actinobacterial strains from the NBC collection.</title>
        <authorList>
            <person name="Joergensen T.S."/>
            <person name="Alvarez Arevalo M."/>
            <person name="Sterndorff E.B."/>
            <person name="Faurdal D."/>
            <person name="Vuksanovic O."/>
            <person name="Mourched A.-S."/>
            <person name="Charusanti P."/>
            <person name="Shaw S."/>
            <person name="Blin K."/>
            <person name="Weber T."/>
        </authorList>
    </citation>
    <scope>NUCLEOTIDE SEQUENCE [LARGE SCALE GENOMIC DNA]</scope>
    <source>
        <strain evidence="1 2">NBC_00123</strain>
    </source>
</reference>
<evidence type="ECO:0000313" key="2">
    <source>
        <dbReference type="Proteomes" id="UP001622594"/>
    </source>
</evidence>
<name>A0ABZ1L5Y6_9ACTN</name>
<accession>A0ABZ1L5Y6</accession>
<gene>
    <name evidence="1" type="ORF">OG814_08330</name>
</gene>